<dbReference type="STRING" id="1121400.SAMN02746065_106117"/>
<dbReference type="Gene3D" id="3.40.50.150">
    <property type="entry name" value="Vaccinia Virus protein VP39"/>
    <property type="match status" value="1"/>
</dbReference>
<proteinExistence type="predicted"/>
<evidence type="ECO:0000313" key="6">
    <source>
        <dbReference type="EMBL" id="SMC65104.1"/>
    </source>
</evidence>
<evidence type="ECO:0000256" key="3">
    <source>
        <dbReference type="ARBA" id="ARBA00022691"/>
    </source>
</evidence>
<keyword evidence="2 6" id="KW-0808">Transferase</keyword>
<gene>
    <name evidence="6" type="ORF">SAMN02746065_106117</name>
</gene>
<evidence type="ECO:0000313" key="7">
    <source>
        <dbReference type="Proteomes" id="UP000192418"/>
    </source>
</evidence>
<feature type="domain" description="S-adenosylmethionine-dependent methyltransferase" evidence="5">
    <location>
        <begin position="121"/>
        <end position="299"/>
    </location>
</feature>
<dbReference type="Gene3D" id="3.30.750.80">
    <property type="entry name" value="RNA methyltransferase domain (HRMD) like"/>
    <property type="match status" value="1"/>
</dbReference>
<evidence type="ECO:0000256" key="4">
    <source>
        <dbReference type="SAM" id="Coils"/>
    </source>
</evidence>
<dbReference type="GO" id="GO:0032259">
    <property type="term" value="P:methylation"/>
    <property type="evidence" value="ECO:0007669"/>
    <property type="project" value="UniProtKB-KW"/>
</dbReference>
<dbReference type="SUPFAM" id="SSF53335">
    <property type="entry name" value="S-adenosyl-L-methionine-dependent methyltransferases"/>
    <property type="match status" value="1"/>
</dbReference>
<keyword evidence="7" id="KW-1185">Reference proteome</keyword>
<keyword evidence="3" id="KW-0949">S-adenosyl-L-methionine</keyword>
<dbReference type="PANTHER" id="PTHR43042:SF3">
    <property type="entry name" value="RIBOSOMAL RNA LARGE SUBUNIT METHYLTRANSFERASE YWBD-RELATED"/>
    <property type="match status" value="1"/>
</dbReference>
<dbReference type="RefSeq" id="WP_084068061.1">
    <property type="nucleotide sequence ID" value="NZ_FWXY01000006.1"/>
</dbReference>
<reference evidence="6 7" key="1">
    <citation type="submission" date="2017-04" db="EMBL/GenBank/DDBJ databases">
        <authorList>
            <person name="Afonso C.L."/>
            <person name="Miller P.J."/>
            <person name="Scott M.A."/>
            <person name="Spackman E."/>
            <person name="Goraichik I."/>
            <person name="Dimitrov K.M."/>
            <person name="Suarez D.L."/>
            <person name="Swayne D.E."/>
        </authorList>
    </citation>
    <scope>NUCLEOTIDE SEQUENCE [LARGE SCALE GENOMIC DNA]</scope>
    <source>
        <strain evidence="6 7">DSM 3385</strain>
    </source>
</reference>
<accession>A0A1W2AWV0</accession>
<dbReference type="Pfam" id="PF10672">
    <property type="entry name" value="Methyltrans_SAM"/>
    <property type="match status" value="1"/>
</dbReference>
<organism evidence="6 7">
    <name type="scientific">Desulfocicer vacuolatum DSM 3385</name>
    <dbReference type="NCBI Taxonomy" id="1121400"/>
    <lineage>
        <taxon>Bacteria</taxon>
        <taxon>Pseudomonadati</taxon>
        <taxon>Thermodesulfobacteriota</taxon>
        <taxon>Desulfobacteria</taxon>
        <taxon>Desulfobacterales</taxon>
        <taxon>Desulfobacteraceae</taxon>
        <taxon>Desulfocicer</taxon>
    </lineage>
</organism>
<dbReference type="InterPro" id="IPR029063">
    <property type="entry name" value="SAM-dependent_MTases_sf"/>
</dbReference>
<evidence type="ECO:0000256" key="2">
    <source>
        <dbReference type="ARBA" id="ARBA00022679"/>
    </source>
</evidence>
<dbReference type="PANTHER" id="PTHR43042">
    <property type="entry name" value="SAM-DEPENDENT METHYLTRANSFERASE"/>
    <property type="match status" value="1"/>
</dbReference>
<feature type="coiled-coil region" evidence="4">
    <location>
        <begin position="10"/>
        <end position="37"/>
    </location>
</feature>
<keyword evidence="4" id="KW-0175">Coiled coil</keyword>
<dbReference type="AlphaFoldDB" id="A0A1W2AWV0"/>
<name>A0A1W2AWV0_9BACT</name>
<evidence type="ECO:0000259" key="5">
    <source>
        <dbReference type="Pfam" id="PF10672"/>
    </source>
</evidence>
<dbReference type="EMBL" id="FWXY01000006">
    <property type="protein sequence ID" value="SMC65104.1"/>
    <property type="molecule type" value="Genomic_DNA"/>
</dbReference>
<evidence type="ECO:0000256" key="1">
    <source>
        <dbReference type="ARBA" id="ARBA00022603"/>
    </source>
</evidence>
<dbReference type="CDD" id="cd02440">
    <property type="entry name" value="AdoMet_MTases"/>
    <property type="match status" value="1"/>
</dbReference>
<dbReference type="Proteomes" id="UP000192418">
    <property type="component" value="Unassembled WGS sequence"/>
</dbReference>
<protein>
    <submittedName>
        <fullName evidence="6">23S rRNA (Cytosine1962-C5)-methyltransferase</fullName>
    </submittedName>
</protein>
<dbReference type="InterPro" id="IPR019614">
    <property type="entry name" value="SAM-dep_methyl-trfase"/>
</dbReference>
<sequence length="322" mass="37595">MYTTSDSKYVKQAEMLANRVKKQYKHLKKRFAKQNIEVFRLYDGDIPEIRAAVDWYGGHVVVAEYTRRDSNPRWLPMMGDAVGRALGVAPEHIHLKQRQAGHQDGKRYQRFDTTNKKIVMQERDLNFYINLWDYVDTGLFSDHRNTRMMVREAVSGKALLNLFCYTASFSCYGARGGAVTTTSVDRSQSTIDWARENMILNEISLENNHLIQADTFDFLKEAAREGQMFDICVVDPPSFFTRRSKGDHFDIDRDHPDLLNLVIKVMRPGGVIYFSTNHQDFTPRMDLLPLENHKEITSFTIPEDYRRKHKQIHRCWKLLVAH</sequence>
<dbReference type="GO" id="GO:0008168">
    <property type="term" value="F:methyltransferase activity"/>
    <property type="evidence" value="ECO:0007669"/>
    <property type="project" value="UniProtKB-KW"/>
</dbReference>
<dbReference type="OrthoDB" id="9805492at2"/>
<keyword evidence="1 6" id="KW-0489">Methyltransferase</keyword>